<dbReference type="EMBL" id="QRGP01000001">
    <property type="protein sequence ID" value="RDV06438.1"/>
    <property type="molecule type" value="Genomic_DNA"/>
</dbReference>
<keyword evidence="7" id="KW-1185">Reference proteome</keyword>
<evidence type="ECO:0000256" key="3">
    <source>
        <dbReference type="ARBA" id="ARBA00022801"/>
    </source>
</evidence>
<dbReference type="Gene3D" id="3.90.1720.10">
    <property type="entry name" value="endopeptidase domain like (from Nostoc punctiforme)"/>
    <property type="match status" value="1"/>
</dbReference>
<dbReference type="GO" id="GO:0008234">
    <property type="term" value="F:cysteine-type peptidase activity"/>
    <property type="evidence" value="ECO:0007669"/>
    <property type="project" value="UniProtKB-KW"/>
</dbReference>
<sequence length="145" mass="15842">MTHFGEQVVDAAMAWVGTPFHAQASVRGVGCDCKGLIAGVARDLNRVEAESWAAQLADYDIGRVPVGQLRLGLQELFDAVEGEAQAGDILLLRIGARLQHLAIHAGQGPQGPEMIHCWSRGVMQVIRCPIGQYWQVESAWRWRAA</sequence>
<dbReference type="Proteomes" id="UP000263833">
    <property type="component" value="Unassembled WGS sequence"/>
</dbReference>
<dbReference type="SUPFAM" id="SSF54001">
    <property type="entry name" value="Cysteine proteinases"/>
    <property type="match status" value="1"/>
</dbReference>
<accession>A0A371BFZ2</accession>
<evidence type="ECO:0000313" key="7">
    <source>
        <dbReference type="Proteomes" id="UP000263833"/>
    </source>
</evidence>
<evidence type="ECO:0000256" key="2">
    <source>
        <dbReference type="ARBA" id="ARBA00022670"/>
    </source>
</evidence>
<evidence type="ECO:0000256" key="1">
    <source>
        <dbReference type="ARBA" id="ARBA00007074"/>
    </source>
</evidence>
<evidence type="ECO:0000256" key="4">
    <source>
        <dbReference type="ARBA" id="ARBA00022807"/>
    </source>
</evidence>
<dbReference type="PROSITE" id="PS51935">
    <property type="entry name" value="NLPC_P60"/>
    <property type="match status" value="1"/>
</dbReference>
<keyword evidence="3" id="KW-0378">Hydrolase</keyword>
<comment type="similarity">
    <text evidence="1">Belongs to the peptidase C40 family.</text>
</comment>
<dbReference type="RefSeq" id="WP_115547991.1">
    <property type="nucleotide sequence ID" value="NZ_QRGP01000001.1"/>
</dbReference>
<keyword evidence="2" id="KW-0645">Protease</keyword>
<protein>
    <recommendedName>
        <fullName evidence="5">NlpC/P60 domain-containing protein</fullName>
    </recommendedName>
</protein>
<keyword evidence="4" id="KW-0788">Thiol protease</keyword>
<organism evidence="6 7">
    <name type="scientific">Sphingorhabdus pulchriflava</name>
    <dbReference type="NCBI Taxonomy" id="2292257"/>
    <lineage>
        <taxon>Bacteria</taxon>
        <taxon>Pseudomonadati</taxon>
        <taxon>Pseudomonadota</taxon>
        <taxon>Alphaproteobacteria</taxon>
        <taxon>Sphingomonadales</taxon>
        <taxon>Sphingomonadaceae</taxon>
        <taxon>Sphingorhabdus</taxon>
    </lineage>
</organism>
<dbReference type="GO" id="GO:0006508">
    <property type="term" value="P:proteolysis"/>
    <property type="evidence" value="ECO:0007669"/>
    <property type="project" value="UniProtKB-KW"/>
</dbReference>
<feature type="domain" description="NlpC/P60" evidence="5">
    <location>
        <begin position="2"/>
        <end position="145"/>
    </location>
</feature>
<evidence type="ECO:0000259" key="5">
    <source>
        <dbReference type="PROSITE" id="PS51935"/>
    </source>
</evidence>
<name>A0A371BFZ2_9SPHN</name>
<gene>
    <name evidence="6" type="ORF">DXH95_03150</name>
</gene>
<comment type="caution">
    <text evidence="6">The sequence shown here is derived from an EMBL/GenBank/DDBJ whole genome shotgun (WGS) entry which is preliminary data.</text>
</comment>
<dbReference type="AlphaFoldDB" id="A0A371BFZ2"/>
<reference evidence="7" key="1">
    <citation type="submission" date="2018-08" db="EMBL/GenBank/DDBJ databases">
        <authorList>
            <person name="Kim S.-J."/>
            <person name="Jung G.-Y."/>
        </authorList>
    </citation>
    <scope>NUCLEOTIDE SEQUENCE [LARGE SCALE GENOMIC DNA]</scope>
    <source>
        <strain evidence="7">GY_G</strain>
    </source>
</reference>
<proteinExistence type="inferred from homology"/>
<evidence type="ECO:0000313" key="6">
    <source>
        <dbReference type="EMBL" id="RDV06438.1"/>
    </source>
</evidence>
<dbReference type="OrthoDB" id="6058745at2"/>
<dbReference type="InterPro" id="IPR000064">
    <property type="entry name" value="NLP_P60_dom"/>
</dbReference>
<dbReference type="InterPro" id="IPR038765">
    <property type="entry name" value="Papain-like_cys_pep_sf"/>
</dbReference>